<reference evidence="1" key="1">
    <citation type="submission" date="2024-04" db="EMBL/GenBank/DDBJ databases">
        <authorList>
            <consortium name="Molecular Ecology Group"/>
        </authorList>
    </citation>
    <scope>NUCLEOTIDE SEQUENCE</scope>
</reference>
<protein>
    <submittedName>
        <fullName evidence="1">Uncharacterized protein</fullName>
    </submittedName>
</protein>
<gene>
    <name evidence="1" type="ORF">LPLAT_LOCUS7527</name>
</gene>
<dbReference type="EMBL" id="OZ034826">
    <property type="protein sequence ID" value="CAL1681519.1"/>
    <property type="molecule type" value="Genomic_DNA"/>
</dbReference>
<sequence length="111" mass="13528">MIMSMEEIYEEEKLLERLNQWKNSLNVFVKFAHWITCFSLAYQIAKESSKRYPSERDINEKADEIWLYEFELKLMSHFKLIQPDFVRCFIYIPFRSILFVIFLGKLISQTE</sequence>
<accession>A0AAV2NQB3</accession>
<proteinExistence type="predicted"/>
<organism evidence="1 2">
    <name type="scientific">Lasius platythorax</name>
    <dbReference type="NCBI Taxonomy" id="488582"/>
    <lineage>
        <taxon>Eukaryota</taxon>
        <taxon>Metazoa</taxon>
        <taxon>Ecdysozoa</taxon>
        <taxon>Arthropoda</taxon>
        <taxon>Hexapoda</taxon>
        <taxon>Insecta</taxon>
        <taxon>Pterygota</taxon>
        <taxon>Neoptera</taxon>
        <taxon>Endopterygota</taxon>
        <taxon>Hymenoptera</taxon>
        <taxon>Apocrita</taxon>
        <taxon>Aculeata</taxon>
        <taxon>Formicoidea</taxon>
        <taxon>Formicidae</taxon>
        <taxon>Formicinae</taxon>
        <taxon>Lasius</taxon>
        <taxon>Lasius</taxon>
    </lineage>
</organism>
<name>A0AAV2NQB3_9HYME</name>
<keyword evidence="2" id="KW-1185">Reference proteome</keyword>
<dbReference type="AlphaFoldDB" id="A0AAV2NQB3"/>
<evidence type="ECO:0000313" key="2">
    <source>
        <dbReference type="Proteomes" id="UP001497644"/>
    </source>
</evidence>
<evidence type="ECO:0000313" key="1">
    <source>
        <dbReference type="EMBL" id="CAL1681519.1"/>
    </source>
</evidence>
<dbReference type="Proteomes" id="UP001497644">
    <property type="component" value="Chromosome 3"/>
</dbReference>